<dbReference type="InterPro" id="IPR020629">
    <property type="entry name" value="FPG_Glyclase"/>
</dbReference>
<evidence type="ECO:0000256" key="20">
    <source>
        <dbReference type="PROSITE-ProRule" id="PRU00391"/>
    </source>
</evidence>
<dbReference type="EC" id="3.2.2.23" evidence="5"/>
<evidence type="ECO:0000259" key="21">
    <source>
        <dbReference type="PROSITE" id="PS51066"/>
    </source>
</evidence>
<evidence type="ECO:0000256" key="8">
    <source>
        <dbReference type="ARBA" id="ARBA00022723"/>
    </source>
</evidence>
<evidence type="ECO:0000256" key="16">
    <source>
        <dbReference type="ARBA" id="ARBA00023268"/>
    </source>
</evidence>
<comment type="cofactor">
    <cofactor evidence="2">
        <name>Zn(2+)</name>
        <dbReference type="ChEBI" id="CHEBI:29105"/>
    </cofactor>
</comment>
<reference evidence="23" key="1">
    <citation type="submission" date="2020-10" db="EMBL/GenBank/DDBJ databases">
        <authorList>
            <person name="Gilroy R."/>
        </authorList>
    </citation>
    <scope>NUCLEOTIDE SEQUENCE</scope>
    <source>
        <strain evidence="23">CHK183-6373</strain>
    </source>
</reference>
<evidence type="ECO:0000256" key="14">
    <source>
        <dbReference type="ARBA" id="ARBA00023204"/>
    </source>
</evidence>
<evidence type="ECO:0000256" key="7">
    <source>
        <dbReference type="ARBA" id="ARBA00016240"/>
    </source>
</evidence>
<keyword evidence="15 23" id="KW-0456">Lyase</keyword>
<dbReference type="PROSITE" id="PS51066">
    <property type="entry name" value="ZF_FPG_2"/>
    <property type="match status" value="1"/>
</dbReference>
<dbReference type="Gene3D" id="1.10.8.50">
    <property type="match status" value="1"/>
</dbReference>
<dbReference type="InterPro" id="IPR035937">
    <property type="entry name" value="FPG_N"/>
</dbReference>
<dbReference type="NCBIfam" id="TIGR00577">
    <property type="entry name" value="fpg"/>
    <property type="match status" value="1"/>
</dbReference>
<evidence type="ECO:0000256" key="10">
    <source>
        <dbReference type="ARBA" id="ARBA00022771"/>
    </source>
</evidence>
<dbReference type="SMART" id="SM00898">
    <property type="entry name" value="Fapy_DNA_glyco"/>
    <property type="match status" value="1"/>
</dbReference>
<dbReference type="InterPro" id="IPR010979">
    <property type="entry name" value="Ribosomal_uS13-like_H2TH"/>
</dbReference>
<dbReference type="PROSITE" id="PS01242">
    <property type="entry name" value="ZF_FPG_1"/>
    <property type="match status" value="1"/>
</dbReference>
<dbReference type="GO" id="GO:0008270">
    <property type="term" value="F:zinc ion binding"/>
    <property type="evidence" value="ECO:0007669"/>
    <property type="project" value="UniProtKB-KW"/>
</dbReference>
<dbReference type="GO" id="GO:0006284">
    <property type="term" value="P:base-excision repair"/>
    <property type="evidence" value="ECO:0007669"/>
    <property type="project" value="InterPro"/>
</dbReference>
<evidence type="ECO:0000256" key="2">
    <source>
        <dbReference type="ARBA" id="ARBA00001947"/>
    </source>
</evidence>
<evidence type="ECO:0000256" key="18">
    <source>
        <dbReference type="ARBA" id="ARBA00030638"/>
    </source>
</evidence>
<evidence type="ECO:0000256" key="1">
    <source>
        <dbReference type="ARBA" id="ARBA00001668"/>
    </source>
</evidence>
<comment type="catalytic activity">
    <reaction evidence="19">
        <text>2'-deoxyribonucleotide-(2'-deoxyribose 5'-phosphate)-2'-deoxyribonucleotide-DNA = a 3'-end 2'-deoxyribonucleotide-(2,3-dehydro-2,3-deoxyribose 5'-phosphate)-DNA + a 5'-end 5'-phospho-2'-deoxyribonucleoside-DNA + H(+)</text>
        <dbReference type="Rhea" id="RHEA:66592"/>
        <dbReference type="Rhea" id="RHEA-COMP:13180"/>
        <dbReference type="Rhea" id="RHEA-COMP:16897"/>
        <dbReference type="Rhea" id="RHEA-COMP:17067"/>
        <dbReference type="ChEBI" id="CHEBI:15378"/>
        <dbReference type="ChEBI" id="CHEBI:136412"/>
        <dbReference type="ChEBI" id="CHEBI:157695"/>
        <dbReference type="ChEBI" id="CHEBI:167181"/>
        <dbReference type="EC" id="4.2.99.18"/>
    </reaction>
</comment>
<evidence type="ECO:0000259" key="22">
    <source>
        <dbReference type="PROSITE" id="PS51068"/>
    </source>
</evidence>
<dbReference type="EMBL" id="DVOT01000205">
    <property type="protein sequence ID" value="HIV28533.1"/>
    <property type="molecule type" value="Genomic_DNA"/>
</dbReference>
<evidence type="ECO:0000256" key="17">
    <source>
        <dbReference type="ARBA" id="ARBA00023295"/>
    </source>
</evidence>
<evidence type="ECO:0000313" key="24">
    <source>
        <dbReference type="Proteomes" id="UP000886884"/>
    </source>
</evidence>
<dbReference type="PANTHER" id="PTHR22993:SF9">
    <property type="entry name" value="FORMAMIDOPYRIMIDINE-DNA GLYCOSYLASE"/>
    <property type="match status" value="1"/>
</dbReference>
<dbReference type="CDD" id="cd08966">
    <property type="entry name" value="EcFpg-like_N"/>
    <property type="match status" value="1"/>
</dbReference>
<dbReference type="SUPFAM" id="SSF81624">
    <property type="entry name" value="N-terminal domain of MutM-like DNA repair proteins"/>
    <property type="match status" value="1"/>
</dbReference>
<evidence type="ECO:0000313" key="23">
    <source>
        <dbReference type="EMBL" id="HIV28533.1"/>
    </source>
</evidence>
<dbReference type="Proteomes" id="UP000886884">
    <property type="component" value="Unassembled WGS sequence"/>
</dbReference>
<dbReference type="Pfam" id="PF06827">
    <property type="entry name" value="zf-FPG_IleRS"/>
    <property type="match status" value="1"/>
</dbReference>
<dbReference type="InterPro" id="IPR015887">
    <property type="entry name" value="DNA_glyclase_Znf_dom_DNA_BS"/>
</dbReference>
<name>A0A9D1P8J7_9FIRM</name>
<feature type="domain" description="Formamidopyrimidine-DNA glycosylase catalytic" evidence="22">
    <location>
        <begin position="2"/>
        <end position="115"/>
    </location>
</feature>
<dbReference type="InterPro" id="IPR000214">
    <property type="entry name" value="Znf_DNA_glyclase/AP_lyase"/>
</dbReference>
<feature type="domain" description="FPG-type" evidence="21">
    <location>
        <begin position="240"/>
        <end position="274"/>
    </location>
</feature>
<evidence type="ECO:0000256" key="4">
    <source>
        <dbReference type="ARBA" id="ARBA00011245"/>
    </source>
</evidence>
<dbReference type="GO" id="GO:0140078">
    <property type="term" value="F:class I DNA-(apurinic or apyrimidinic site) endonuclease activity"/>
    <property type="evidence" value="ECO:0007669"/>
    <property type="project" value="UniProtKB-EC"/>
</dbReference>
<organism evidence="23 24">
    <name type="scientific">Candidatus Ornithocaccomicrobium faecavium</name>
    <dbReference type="NCBI Taxonomy" id="2840890"/>
    <lineage>
        <taxon>Bacteria</taxon>
        <taxon>Bacillati</taxon>
        <taxon>Bacillota</taxon>
        <taxon>Clostridia</taxon>
        <taxon>Candidatus Ornithocaccomicrobium</taxon>
    </lineage>
</organism>
<dbReference type="Gene3D" id="3.20.190.10">
    <property type="entry name" value="MutM-like, N-terminal"/>
    <property type="match status" value="1"/>
</dbReference>
<dbReference type="FunFam" id="1.10.8.50:FF:000003">
    <property type="entry name" value="Formamidopyrimidine-DNA glycosylase"/>
    <property type="match status" value="1"/>
</dbReference>
<evidence type="ECO:0000256" key="6">
    <source>
        <dbReference type="ARBA" id="ARBA00012720"/>
    </source>
</evidence>
<dbReference type="GO" id="GO:0003690">
    <property type="term" value="F:double-stranded DNA binding"/>
    <property type="evidence" value="ECO:0007669"/>
    <property type="project" value="UniProtKB-ARBA"/>
</dbReference>
<keyword evidence="11 23" id="KW-0378">Hydrolase</keyword>
<evidence type="ECO:0000256" key="15">
    <source>
        <dbReference type="ARBA" id="ARBA00023239"/>
    </source>
</evidence>
<dbReference type="Pfam" id="PF01149">
    <property type="entry name" value="Fapy_DNA_glyco"/>
    <property type="match status" value="1"/>
</dbReference>
<dbReference type="SMART" id="SM01232">
    <property type="entry name" value="H2TH"/>
    <property type="match status" value="1"/>
</dbReference>
<comment type="similarity">
    <text evidence="3">Belongs to the FPG family.</text>
</comment>
<comment type="subunit">
    <text evidence="4">Monomer.</text>
</comment>
<evidence type="ECO:0000256" key="5">
    <source>
        <dbReference type="ARBA" id="ARBA00012024"/>
    </source>
</evidence>
<proteinExistence type="inferred from homology"/>
<accession>A0A9D1P8J7</accession>
<dbReference type="SUPFAM" id="SSF57716">
    <property type="entry name" value="Glucocorticoid receptor-like (DNA-binding domain)"/>
    <property type="match status" value="1"/>
</dbReference>
<dbReference type="InterPro" id="IPR015886">
    <property type="entry name" value="H2TH_FPG"/>
</dbReference>
<evidence type="ECO:0000256" key="11">
    <source>
        <dbReference type="ARBA" id="ARBA00022801"/>
    </source>
</evidence>
<dbReference type="PANTHER" id="PTHR22993">
    <property type="entry name" value="FORMAMIDOPYRIMIDINE-DNA GLYCOSYLASE"/>
    <property type="match status" value="1"/>
</dbReference>
<keyword evidence="16" id="KW-0511">Multifunctional enzyme</keyword>
<keyword evidence="8" id="KW-0479">Metal-binding</keyword>
<evidence type="ECO:0000256" key="3">
    <source>
        <dbReference type="ARBA" id="ARBA00009409"/>
    </source>
</evidence>
<sequence length="276" mass="31113">MPELPEVETIRRVVEPQIRGCAIENMLLQRPEIIAHPDAETFCKQLQGQVFSGMARRGKYLIFSLEGGARILLHLRMTGCLLVAQAECPAEKHTHIVFCLNGGRQLRFSDVRRFGRLWLLQKEERDCYSGMEKLGLEPFDPGICAEYLLARWGQRKRAIKECLLEQNVVAGIGNIYSDEILFAAKIHPARPASALTQADWERLAAAIPACLRYFIEKNRISPEEYWQTKGQDYRNTPFLRVYGRAGQACAICGASLQRIAIGGRSSVFCPVCQGKT</sequence>
<dbReference type="InterPro" id="IPR012319">
    <property type="entry name" value="FPG_cat"/>
</dbReference>
<reference evidence="23" key="2">
    <citation type="journal article" date="2021" name="PeerJ">
        <title>Extensive microbial diversity within the chicken gut microbiome revealed by metagenomics and culture.</title>
        <authorList>
            <person name="Gilroy R."/>
            <person name="Ravi A."/>
            <person name="Getino M."/>
            <person name="Pursley I."/>
            <person name="Horton D.L."/>
            <person name="Alikhan N.F."/>
            <person name="Baker D."/>
            <person name="Gharbi K."/>
            <person name="Hall N."/>
            <person name="Watson M."/>
            <person name="Adriaenssens E.M."/>
            <person name="Foster-Nyarko E."/>
            <person name="Jarju S."/>
            <person name="Secka A."/>
            <person name="Antonio M."/>
            <person name="Oren A."/>
            <person name="Chaudhuri R.R."/>
            <person name="La Ragione R."/>
            <person name="Hildebrand F."/>
            <person name="Pallen M.J."/>
        </authorList>
    </citation>
    <scope>NUCLEOTIDE SEQUENCE</scope>
    <source>
        <strain evidence="23">CHK183-6373</strain>
    </source>
</reference>
<dbReference type="Pfam" id="PF06831">
    <property type="entry name" value="H2TH"/>
    <property type="match status" value="1"/>
</dbReference>
<evidence type="ECO:0000256" key="19">
    <source>
        <dbReference type="ARBA" id="ARBA00044632"/>
    </source>
</evidence>
<dbReference type="NCBIfam" id="NF002211">
    <property type="entry name" value="PRK01103.1"/>
    <property type="match status" value="1"/>
</dbReference>
<keyword evidence="14" id="KW-0234">DNA repair</keyword>
<evidence type="ECO:0000256" key="12">
    <source>
        <dbReference type="ARBA" id="ARBA00022833"/>
    </source>
</evidence>
<dbReference type="EC" id="4.2.99.18" evidence="6"/>
<dbReference type="AlphaFoldDB" id="A0A9D1P8J7"/>
<keyword evidence="10 20" id="KW-0863">Zinc-finger</keyword>
<gene>
    <name evidence="23" type="primary">mutM</name>
    <name evidence="23" type="ORF">IAA64_11210</name>
</gene>
<dbReference type="PROSITE" id="PS51068">
    <property type="entry name" value="FPG_CAT"/>
    <property type="match status" value="1"/>
</dbReference>
<dbReference type="InterPro" id="IPR010663">
    <property type="entry name" value="Znf_FPG/IleRS"/>
</dbReference>
<evidence type="ECO:0000256" key="13">
    <source>
        <dbReference type="ARBA" id="ARBA00023125"/>
    </source>
</evidence>
<evidence type="ECO:0000256" key="9">
    <source>
        <dbReference type="ARBA" id="ARBA00022763"/>
    </source>
</evidence>
<keyword evidence="17 23" id="KW-0326">Glycosidase</keyword>
<comment type="catalytic activity">
    <reaction evidence="1">
        <text>Hydrolysis of DNA containing ring-opened 7-methylguanine residues, releasing 2,6-diamino-4-hydroxy-5-(N-methyl)formamidopyrimidine.</text>
        <dbReference type="EC" id="3.2.2.23"/>
    </reaction>
</comment>
<protein>
    <recommendedName>
        <fullName evidence="7">Formamidopyrimidine-DNA glycosylase</fullName>
        <ecNumber evidence="5">3.2.2.23</ecNumber>
        <ecNumber evidence="6">4.2.99.18</ecNumber>
    </recommendedName>
    <alternativeName>
        <fullName evidence="18">DNA-(apurinic or apyrimidinic site) lyase MutM</fullName>
    </alternativeName>
</protein>
<keyword evidence="9" id="KW-0227">DNA damage</keyword>
<dbReference type="GO" id="GO:0034039">
    <property type="term" value="F:8-oxo-7,8-dihydroguanine DNA N-glycosylase activity"/>
    <property type="evidence" value="ECO:0007669"/>
    <property type="project" value="TreeGrafter"/>
</dbReference>
<keyword evidence="12" id="KW-0862">Zinc</keyword>
<keyword evidence="13" id="KW-0238">DNA-binding</keyword>
<comment type="caution">
    <text evidence="23">The sequence shown here is derived from an EMBL/GenBank/DDBJ whole genome shotgun (WGS) entry which is preliminary data.</text>
</comment>
<dbReference type="GO" id="GO:0003684">
    <property type="term" value="F:damaged DNA binding"/>
    <property type="evidence" value="ECO:0007669"/>
    <property type="project" value="InterPro"/>
</dbReference>
<dbReference type="SUPFAM" id="SSF46946">
    <property type="entry name" value="S13-like H2TH domain"/>
    <property type="match status" value="1"/>
</dbReference>